<accession>A0AAV5QF82</accession>
<feature type="compositionally biased region" description="Low complexity" evidence="8">
    <location>
        <begin position="162"/>
        <end position="174"/>
    </location>
</feature>
<evidence type="ECO:0000256" key="7">
    <source>
        <dbReference type="ARBA" id="ARBA00023242"/>
    </source>
</evidence>
<comment type="caution">
    <text evidence="10">The sequence shown here is derived from an EMBL/GenBank/DDBJ whole genome shotgun (WGS) entry which is preliminary data.</text>
</comment>
<comment type="subunit">
    <text evidence="4">Part of a tri-snRNP complex.</text>
</comment>
<feature type="domain" description="U4/U6.U5 small nuclear ribonucleoprotein 27kDa protein" evidence="9">
    <location>
        <begin position="157"/>
        <end position="212"/>
    </location>
</feature>
<dbReference type="PANTHER" id="PTHR31077:SF1">
    <property type="entry name" value="U4_U6.U5 SMALL NUCLEAR RIBONUCLEOPROTEIN 27 KDA PROTEIN"/>
    <property type="match status" value="1"/>
</dbReference>
<feature type="compositionally biased region" description="Basic and acidic residues" evidence="8">
    <location>
        <begin position="113"/>
        <end position="128"/>
    </location>
</feature>
<feature type="compositionally biased region" description="Basic and acidic residues" evidence="8">
    <location>
        <begin position="139"/>
        <end position="150"/>
    </location>
</feature>
<evidence type="ECO:0000256" key="8">
    <source>
        <dbReference type="SAM" id="MobiDB-lite"/>
    </source>
</evidence>
<feature type="compositionally biased region" description="Polar residues" evidence="8">
    <location>
        <begin position="18"/>
        <end position="50"/>
    </location>
</feature>
<comment type="function">
    <text evidence="1">May play a role in mRNA splicing.</text>
</comment>
<dbReference type="EMBL" id="BTFZ01000001">
    <property type="protein sequence ID" value="GMM33322.1"/>
    <property type="molecule type" value="Genomic_DNA"/>
</dbReference>
<dbReference type="GO" id="GO:0006397">
    <property type="term" value="P:mRNA processing"/>
    <property type="evidence" value="ECO:0007669"/>
    <property type="project" value="UniProtKB-KW"/>
</dbReference>
<keyword evidence="7" id="KW-0539">Nucleus</keyword>
<comment type="similarity">
    <text evidence="3">Belongs to the SNUT3 family.</text>
</comment>
<dbReference type="InterPro" id="IPR013957">
    <property type="entry name" value="SNRNP27"/>
</dbReference>
<dbReference type="GO" id="GO:0008380">
    <property type="term" value="P:RNA splicing"/>
    <property type="evidence" value="ECO:0007669"/>
    <property type="project" value="UniProtKB-KW"/>
</dbReference>
<feature type="region of interest" description="Disordered" evidence="8">
    <location>
        <begin position="202"/>
        <end position="221"/>
    </location>
</feature>
<evidence type="ECO:0000256" key="5">
    <source>
        <dbReference type="ARBA" id="ARBA00022664"/>
    </source>
</evidence>
<evidence type="ECO:0000256" key="2">
    <source>
        <dbReference type="ARBA" id="ARBA00004123"/>
    </source>
</evidence>
<evidence type="ECO:0000256" key="1">
    <source>
        <dbReference type="ARBA" id="ARBA00003632"/>
    </source>
</evidence>
<feature type="compositionally biased region" description="Basic and acidic residues" evidence="8">
    <location>
        <begin position="1"/>
        <end position="17"/>
    </location>
</feature>
<keyword evidence="6" id="KW-0508">mRNA splicing</keyword>
<dbReference type="Proteomes" id="UP001360560">
    <property type="component" value="Unassembled WGS sequence"/>
</dbReference>
<keyword evidence="11" id="KW-1185">Reference proteome</keyword>
<protein>
    <recommendedName>
        <fullName evidence="9">U4/U6.U5 small nuclear ribonucleoprotein 27kDa protein domain-containing protein</fullName>
    </recommendedName>
</protein>
<sequence length="221" mass="25163">MSRNERVSRRDHFEREQSVITSQIPMVSDNEPNNNIPPQTTGRSRRPSNNTKHHDDRDVFKSKYTNEIRQRSSDRDSGAQHQRKKIIEHHDQQTNRNRRSSNSNCSGGSDEADTPRSKKFQEEADCKKRQQYTAADQPSESKNDTDDIDIKQPSTNDDDTMMMEMMGFSGFGSTKGKKVGGNNASAVGKDKAAGSFRQYMNRAKGFNRPLSPPPGERRRKN</sequence>
<dbReference type="GO" id="GO:0071011">
    <property type="term" value="C:precatalytic spliceosome"/>
    <property type="evidence" value="ECO:0007669"/>
    <property type="project" value="TreeGrafter"/>
</dbReference>
<evidence type="ECO:0000313" key="10">
    <source>
        <dbReference type="EMBL" id="GMM33322.1"/>
    </source>
</evidence>
<name>A0AAV5QF82_9ASCO</name>
<feature type="compositionally biased region" description="Basic and acidic residues" evidence="8">
    <location>
        <begin position="52"/>
        <end position="78"/>
    </location>
</feature>
<dbReference type="Pfam" id="PF08648">
    <property type="entry name" value="SNRNP27"/>
    <property type="match status" value="1"/>
</dbReference>
<evidence type="ECO:0000259" key="9">
    <source>
        <dbReference type="Pfam" id="PF08648"/>
    </source>
</evidence>
<comment type="subcellular location">
    <subcellularLocation>
        <location evidence="2">Nucleus</location>
    </subcellularLocation>
</comment>
<feature type="region of interest" description="Disordered" evidence="8">
    <location>
        <begin position="1"/>
        <end position="194"/>
    </location>
</feature>
<proteinExistence type="inferred from homology"/>
<evidence type="ECO:0000313" key="11">
    <source>
        <dbReference type="Proteomes" id="UP001360560"/>
    </source>
</evidence>
<reference evidence="10 11" key="1">
    <citation type="journal article" date="2023" name="Elife">
        <title>Identification of key yeast species and microbe-microbe interactions impacting larval growth of Drosophila in the wild.</title>
        <authorList>
            <person name="Mure A."/>
            <person name="Sugiura Y."/>
            <person name="Maeda R."/>
            <person name="Honda K."/>
            <person name="Sakurai N."/>
            <person name="Takahashi Y."/>
            <person name="Watada M."/>
            <person name="Katoh T."/>
            <person name="Gotoh A."/>
            <person name="Gotoh Y."/>
            <person name="Taniguchi I."/>
            <person name="Nakamura K."/>
            <person name="Hayashi T."/>
            <person name="Katayama T."/>
            <person name="Uemura T."/>
            <person name="Hattori Y."/>
        </authorList>
    </citation>
    <scope>NUCLEOTIDE SEQUENCE [LARGE SCALE GENOMIC DNA]</scope>
    <source>
        <strain evidence="10 11">SC-9</strain>
    </source>
</reference>
<dbReference type="AlphaFoldDB" id="A0AAV5QF82"/>
<dbReference type="PANTHER" id="PTHR31077">
    <property type="entry name" value="U4/U6.U5 SMALL NUCLEAR RIBONUCLEOPROTEIN 27 KDA PROTEIN"/>
    <property type="match status" value="1"/>
</dbReference>
<evidence type="ECO:0000256" key="4">
    <source>
        <dbReference type="ARBA" id="ARBA00011825"/>
    </source>
</evidence>
<organism evidence="10 11">
    <name type="scientific">Saccharomycopsis crataegensis</name>
    <dbReference type="NCBI Taxonomy" id="43959"/>
    <lineage>
        <taxon>Eukaryota</taxon>
        <taxon>Fungi</taxon>
        <taxon>Dikarya</taxon>
        <taxon>Ascomycota</taxon>
        <taxon>Saccharomycotina</taxon>
        <taxon>Saccharomycetes</taxon>
        <taxon>Saccharomycopsidaceae</taxon>
        <taxon>Saccharomycopsis</taxon>
    </lineage>
</organism>
<keyword evidence="5" id="KW-0507">mRNA processing</keyword>
<evidence type="ECO:0000256" key="3">
    <source>
        <dbReference type="ARBA" id="ARBA00008218"/>
    </source>
</evidence>
<dbReference type="RefSeq" id="XP_064850322.1">
    <property type="nucleotide sequence ID" value="XM_064994250.1"/>
</dbReference>
<evidence type="ECO:0000256" key="6">
    <source>
        <dbReference type="ARBA" id="ARBA00023187"/>
    </source>
</evidence>
<gene>
    <name evidence="10" type="ORF">DASC09_006470</name>
</gene>
<dbReference type="GeneID" id="90071301"/>